<keyword evidence="2" id="KW-1185">Reference proteome</keyword>
<dbReference type="STRING" id="29760.F6H9S9"/>
<dbReference type="eggNOG" id="KOG1983">
    <property type="taxonomic scope" value="Eukaryota"/>
</dbReference>
<dbReference type="InParanoid" id="F6H9S9"/>
<dbReference type="Proteomes" id="UP000009183">
    <property type="component" value="Chromosome 19"/>
</dbReference>
<protein>
    <submittedName>
        <fullName evidence="1">Uncharacterized protein</fullName>
    </submittedName>
</protein>
<proteinExistence type="predicted"/>
<evidence type="ECO:0000313" key="2">
    <source>
        <dbReference type="Proteomes" id="UP000009183"/>
    </source>
</evidence>
<sequence length="76" mass="8441">MSIIRWNFKAKMDKAISSTDRGQIILVNGCEIAFIFLLASENDFRIPECLPCLHNKVLVEDADAVVGISKSEEKTG</sequence>
<organism evidence="1 2">
    <name type="scientific">Vitis vinifera</name>
    <name type="common">Grape</name>
    <dbReference type="NCBI Taxonomy" id="29760"/>
    <lineage>
        <taxon>Eukaryota</taxon>
        <taxon>Viridiplantae</taxon>
        <taxon>Streptophyta</taxon>
        <taxon>Embryophyta</taxon>
        <taxon>Tracheophyta</taxon>
        <taxon>Spermatophyta</taxon>
        <taxon>Magnoliopsida</taxon>
        <taxon>eudicotyledons</taxon>
        <taxon>Gunneridae</taxon>
        <taxon>Pentapetalae</taxon>
        <taxon>rosids</taxon>
        <taxon>Vitales</taxon>
        <taxon>Vitaceae</taxon>
        <taxon>Viteae</taxon>
        <taxon>Vitis</taxon>
    </lineage>
</organism>
<dbReference type="EMBL" id="FN595503">
    <property type="protein sequence ID" value="CCB48972.1"/>
    <property type="molecule type" value="Genomic_DNA"/>
</dbReference>
<evidence type="ECO:0000313" key="1">
    <source>
        <dbReference type="EMBL" id="CCB48972.1"/>
    </source>
</evidence>
<dbReference type="AlphaFoldDB" id="F6H9S9"/>
<dbReference type="OrthoDB" id="19944at2759"/>
<name>F6H9S9_VITVI</name>
<dbReference type="PaxDb" id="29760-VIT_19s0085g00970.t01"/>
<gene>
    <name evidence="1" type="ordered locus">VIT_19s0085g00970</name>
</gene>
<accession>F6H9S9</accession>
<dbReference type="HOGENOM" id="CLU_2659576_0_0_1"/>
<reference evidence="2" key="1">
    <citation type="journal article" date="2007" name="Nature">
        <title>The grapevine genome sequence suggests ancestral hexaploidization in major angiosperm phyla.</title>
        <authorList>
            <consortium name="The French-Italian Public Consortium for Grapevine Genome Characterization."/>
            <person name="Jaillon O."/>
            <person name="Aury J.-M."/>
            <person name="Noel B."/>
            <person name="Policriti A."/>
            <person name="Clepet C."/>
            <person name="Casagrande A."/>
            <person name="Choisne N."/>
            <person name="Aubourg S."/>
            <person name="Vitulo N."/>
            <person name="Jubin C."/>
            <person name="Vezzi A."/>
            <person name="Legeai F."/>
            <person name="Hugueney P."/>
            <person name="Dasilva C."/>
            <person name="Horner D."/>
            <person name="Mica E."/>
            <person name="Jublot D."/>
            <person name="Poulain J."/>
            <person name="Bruyere C."/>
            <person name="Billault A."/>
            <person name="Segurens B."/>
            <person name="Gouyvenoux M."/>
            <person name="Ugarte E."/>
            <person name="Cattonaro F."/>
            <person name="Anthouard V."/>
            <person name="Vico V."/>
            <person name="Del Fabbro C."/>
            <person name="Alaux M."/>
            <person name="Di Gaspero G."/>
            <person name="Dumas V."/>
            <person name="Felice N."/>
            <person name="Paillard S."/>
            <person name="Juman I."/>
            <person name="Moroldo M."/>
            <person name="Scalabrin S."/>
            <person name="Canaguier A."/>
            <person name="Le Clainche I."/>
            <person name="Malacrida G."/>
            <person name="Durand E."/>
            <person name="Pesole G."/>
            <person name="Laucou V."/>
            <person name="Chatelet P."/>
            <person name="Merdinoglu D."/>
            <person name="Delledonne M."/>
            <person name="Pezzotti M."/>
            <person name="Lecharny A."/>
            <person name="Scarpelli C."/>
            <person name="Artiguenave F."/>
            <person name="Pe M.E."/>
            <person name="Valle G."/>
            <person name="Morgante M."/>
            <person name="Caboche M."/>
            <person name="Adam-Blondon A.-F."/>
            <person name="Weissenbach J."/>
            <person name="Quetier F."/>
            <person name="Wincker P."/>
        </authorList>
    </citation>
    <scope>NUCLEOTIDE SEQUENCE [LARGE SCALE GENOMIC DNA]</scope>
    <source>
        <strain evidence="2">cv. Pinot noir / PN40024</strain>
    </source>
</reference>